<dbReference type="PANTHER" id="PTHR13059">
    <property type="entry name" value="HMG-BOX TRANSCRIPTION FACTOR BBX"/>
    <property type="match status" value="1"/>
</dbReference>
<feature type="compositionally biased region" description="Polar residues" evidence="7">
    <location>
        <begin position="196"/>
        <end position="208"/>
    </location>
</feature>
<feature type="region of interest" description="Disordered" evidence="7">
    <location>
        <begin position="418"/>
        <end position="443"/>
    </location>
</feature>
<evidence type="ECO:0000256" key="1">
    <source>
        <dbReference type="ARBA" id="ARBA00022553"/>
    </source>
</evidence>
<dbReference type="GO" id="GO:0000977">
    <property type="term" value="F:RNA polymerase II transcription regulatory region sequence-specific DNA binding"/>
    <property type="evidence" value="ECO:0007669"/>
    <property type="project" value="TreeGrafter"/>
</dbReference>
<feature type="region of interest" description="Disordered" evidence="7">
    <location>
        <begin position="239"/>
        <end position="294"/>
    </location>
</feature>
<feature type="region of interest" description="Disordered" evidence="7">
    <location>
        <begin position="460"/>
        <end position="505"/>
    </location>
</feature>
<dbReference type="GO" id="GO:0005634">
    <property type="term" value="C:nucleus"/>
    <property type="evidence" value="ECO:0007669"/>
    <property type="project" value="UniProtKB-UniRule"/>
</dbReference>
<evidence type="ECO:0000313" key="10">
    <source>
        <dbReference type="Proteomes" id="UP000719412"/>
    </source>
</evidence>
<dbReference type="InterPro" id="IPR049523">
    <property type="entry name" value="BBX_HMG-box"/>
</dbReference>
<dbReference type="InterPro" id="IPR052412">
    <property type="entry name" value="CC-Dev_Transcription_Reg"/>
</dbReference>
<keyword evidence="5 6" id="KW-0539">Nucleus</keyword>
<evidence type="ECO:0000256" key="7">
    <source>
        <dbReference type="SAM" id="MobiDB-lite"/>
    </source>
</evidence>
<keyword evidence="2" id="KW-0805">Transcription regulation</keyword>
<feature type="domain" description="HMG box" evidence="8">
    <location>
        <begin position="109"/>
        <end position="177"/>
    </location>
</feature>
<keyword evidence="10" id="KW-1185">Reference proteome</keyword>
<sequence>MNSAYVKTHTNYIPETQPRGLHLPYRSQVTENNNQITTNGDKTIQEVWSKYKFDTSSVTATVGDYNRTWATTEEVAEPEKIEEEVKVEEDEEEEAPKEKEEETSPSHHARRPMNAFLIFCKKHRPIVREKFPSLENRGVTRILGEWWALLDENDKAPYTGLAKEYKDAFLSANPDFKWYKLPAPPLRTLNVRPTSTHKVQSPVSSPTHHLTESEFTPGKLADESQLGSLTSLMNNFAPTKTAKSNENNNNIEEKDGADQNYEISPKSPVNLIKTTLPPKPFKKRTFDKCPDNNNKNVVRNILQNDISEQHHDGSNMTNQDLMDKVVDKIFTKPEDFERKETGSFFKVRKSGRQCKGKRYEKFMVEGRLLGNKRDAKLTSQRSSIETELNMKLDSKPEPETPNLDHTIKRLAERTNMKGVLEQQKSEERIRTVSESSHDANFNLNQRISNLPSLSYDVFHQRKKDSKKRKNRIRSDSESKSKVAKLAKNDEQQPVGSKKRKNKQSITHLKEESVGCDLLALATLAEVAANTEKINSDSSLSVA</sequence>
<evidence type="ECO:0000256" key="6">
    <source>
        <dbReference type="PROSITE-ProRule" id="PRU00267"/>
    </source>
</evidence>
<evidence type="ECO:0000256" key="2">
    <source>
        <dbReference type="ARBA" id="ARBA00023015"/>
    </source>
</evidence>
<proteinExistence type="predicted"/>
<dbReference type="AlphaFoldDB" id="A0A8J6LA77"/>
<keyword evidence="3 6" id="KW-0238">DNA-binding</keyword>
<feature type="DNA-binding region" description="HMG box" evidence="6">
    <location>
        <begin position="109"/>
        <end position="177"/>
    </location>
</feature>
<name>A0A8J6LA77_TENMO</name>
<dbReference type="Proteomes" id="UP000719412">
    <property type="component" value="Unassembled WGS sequence"/>
</dbReference>
<dbReference type="InterPro" id="IPR036910">
    <property type="entry name" value="HMG_box_dom_sf"/>
</dbReference>
<dbReference type="SMART" id="SM00398">
    <property type="entry name" value="HMG"/>
    <property type="match status" value="1"/>
</dbReference>
<dbReference type="GO" id="GO:0000981">
    <property type="term" value="F:DNA-binding transcription factor activity, RNA polymerase II-specific"/>
    <property type="evidence" value="ECO:0007669"/>
    <property type="project" value="TreeGrafter"/>
</dbReference>
<dbReference type="SUPFAM" id="SSF47095">
    <property type="entry name" value="HMG-box"/>
    <property type="match status" value="1"/>
</dbReference>
<dbReference type="Gene3D" id="1.10.30.10">
    <property type="entry name" value="High mobility group box domain"/>
    <property type="match status" value="1"/>
</dbReference>
<feature type="compositionally biased region" description="Polar residues" evidence="7">
    <location>
        <begin position="377"/>
        <end position="386"/>
    </location>
</feature>
<organism evidence="9 10">
    <name type="scientific">Tenebrio molitor</name>
    <name type="common">Yellow mealworm beetle</name>
    <dbReference type="NCBI Taxonomy" id="7067"/>
    <lineage>
        <taxon>Eukaryota</taxon>
        <taxon>Metazoa</taxon>
        <taxon>Ecdysozoa</taxon>
        <taxon>Arthropoda</taxon>
        <taxon>Hexapoda</taxon>
        <taxon>Insecta</taxon>
        <taxon>Pterygota</taxon>
        <taxon>Neoptera</taxon>
        <taxon>Endopterygota</taxon>
        <taxon>Coleoptera</taxon>
        <taxon>Polyphaga</taxon>
        <taxon>Cucujiformia</taxon>
        <taxon>Tenebrionidae</taxon>
        <taxon>Tenebrio</taxon>
    </lineage>
</organism>
<feature type="region of interest" description="Disordered" evidence="7">
    <location>
        <begin position="196"/>
        <end position="215"/>
    </location>
</feature>
<dbReference type="InterPro" id="IPR009071">
    <property type="entry name" value="HMG_box_dom"/>
</dbReference>
<comment type="caution">
    <text evidence="9">The sequence shown here is derived from an EMBL/GenBank/DDBJ whole genome shotgun (WGS) entry which is preliminary data.</text>
</comment>
<evidence type="ECO:0000256" key="3">
    <source>
        <dbReference type="ARBA" id="ARBA00023125"/>
    </source>
</evidence>
<feature type="compositionally biased region" description="Basic and acidic residues" evidence="7">
    <location>
        <begin position="472"/>
        <end position="490"/>
    </location>
</feature>
<evidence type="ECO:0000313" key="9">
    <source>
        <dbReference type="EMBL" id="KAH0813935.1"/>
    </source>
</evidence>
<accession>A0A8J6LA77</accession>
<protein>
    <recommendedName>
        <fullName evidence="8">HMG box domain-containing protein</fullName>
    </recommendedName>
</protein>
<feature type="compositionally biased region" description="Basic and acidic residues" evidence="7">
    <location>
        <begin position="388"/>
        <end position="398"/>
    </location>
</feature>
<keyword evidence="1" id="KW-0597">Phosphoprotein</keyword>
<dbReference type="CDD" id="cd21989">
    <property type="entry name" value="HMG-box_HBP2"/>
    <property type="match status" value="1"/>
</dbReference>
<dbReference type="Pfam" id="PF00505">
    <property type="entry name" value="HMG_box"/>
    <property type="match status" value="1"/>
</dbReference>
<evidence type="ECO:0000256" key="4">
    <source>
        <dbReference type="ARBA" id="ARBA00023163"/>
    </source>
</evidence>
<dbReference type="EMBL" id="JABDTM020024802">
    <property type="protein sequence ID" value="KAH0813935.1"/>
    <property type="molecule type" value="Genomic_DNA"/>
</dbReference>
<feature type="compositionally biased region" description="Basic residues" evidence="7">
    <location>
        <begin position="460"/>
        <end position="471"/>
    </location>
</feature>
<dbReference type="PANTHER" id="PTHR13059:SF10">
    <property type="entry name" value="HMG BOX TRANSCRIPTION FACTOR BBX"/>
    <property type="match status" value="1"/>
</dbReference>
<keyword evidence="4" id="KW-0804">Transcription</keyword>
<gene>
    <name evidence="9" type="ORF">GEV33_008855</name>
</gene>
<feature type="region of interest" description="Disordered" evidence="7">
    <location>
        <begin position="73"/>
        <end position="109"/>
    </location>
</feature>
<feature type="compositionally biased region" description="Acidic residues" evidence="7">
    <location>
        <begin position="74"/>
        <end position="95"/>
    </location>
</feature>
<evidence type="ECO:0000256" key="5">
    <source>
        <dbReference type="ARBA" id="ARBA00023242"/>
    </source>
</evidence>
<dbReference type="PROSITE" id="PS50118">
    <property type="entry name" value="HMG_BOX_2"/>
    <property type="match status" value="1"/>
</dbReference>
<reference evidence="9" key="1">
    <citation type="journal article" date="2020" name="J Insects Food Feed">
        <title>The yellow mealworm (Tenebrio molitor) genome: a resource for the emerging insects as food and feed industry.</title>
        <authorList>
            <person name="Eriksson T."/>
            <person name="Andere A."/>
            <person name="Kelstrup H."/>
            <person name="Emery V."/>
            <person name="Picard C."/>
        </authorList>
    </citation>
    <scope>NUCLEOTIDE SEQUENCE</scope>
    <source>
        <strain evidence="9">Stoneville</strain>
        <tissue evidence="9">Whole head</tissue>
    </source>
</reference>
<evidence type="ECO:0000259" key="8">
    <source>
        <dbReference type="PROSITE" id="PS50118"/>
    </source>
</evidence>
<feature type="compositionally biased region" description="Basic and acidic residues" evidence="7">
    <location>
        <begin position="96"/>
        <end position="105"/>
    </location>
</feature>
<reference evidence="9" key="2">
    <citation type="submission" date="2021-08" db="EMBL/GenBank/DDBJ databases">
        <authorList>
            <person name="Eriksson T."/>
        </authorList>
    </citation>
    <scope>NUCLEOTIDE SEQUENCE</scope>
    <source>
        <strain evidence="9">Stoneville</strain>
        <tissue evidence="9">Whole head</tissue>
    </source>
</reference>
<feature type="compositionally biased region" description="Basic and acidic residues" evidence="7">
    <location>
        <begin position="423"/>
        <end position="437"/>
    </location>
</feature>
<feature type="region of interest" description="Disordered" evidence="7">
    <location>
        <begin position="373"/>
        <end position="403"/>
    </location>
</feature>